<protein>
    <submittedName>
        <fullName evidence="3">TonB-dependent receptor</fullName>
    </submittedName>
</protein>
<proteinExistence type="predicted"/>
<dbReference type="Proteomes" id="UP000293300">
    <property type="component" value="Unassembled WGS sequence"/>
</dbReference>
<dbReference type="EMBL" id="SJPE01000003">
    <property type="protein sequence ID" value="TBX70375.1"/>
    <property type="molecule type" value="Genomic_DNA"/>
</dbReference>
<evidence type="ECO:0000256" key="1">
    <source>
        <dbReference type="SAM" id="SignalP"/>
    </source>
</evidence>
<keyword evidence="3" id="KW-0675">Receptor</keyword>
<reference evidence="3 4" key="1">
    <citation type="submission" date="2019-02" db="EMBL/GenBank/DDBJ databases">
        <title>Flavobacterium sp. RD-2-33 isolated from forest soil.</title>
        <authorList>
            <person name="Chaudhary D.K."/>
        </authorList>
    </citation>
    <scope>NUCLEOTIDE SEQUENCE [LARGE SCALE GENOMIC DNA]</scope>
    <source>
        <strain evidence="3 4">RD-2-33</strain>
    </source>
</reference>
<dbReference type="OrthoDB" id="9803050at2"/>
<name>A0A4Q9Z1X9_9FLAO</name>
<feature type="chain" id="PRO_5020354296" evidence="1">
    <location>
        <begin position="23"/>
        <end position="840"/>
    </location>
</feature>
<feature type="signal peptide" evidence="1">
    <location>
        <begin position="1"/>
        <end position="22"/>
    </location>
</feature>
<dbReference type="SUPFAM" id="SSF49464">
    <property type="entry name" value="Carboxypeptidase regulatory domain-like"/>
    <property type="match status" value="1"/>
</dbReference>
<dbReference type="AlphaFoldDB" id="A0A4Q9Z1X9"/>
<evidence type="ECO:0000313" key="4">
    <source>
        <dbReference type="Proteomes" id="UP000293300"/>
    </source>
</evidence>
<dbReference type="Gene3D" id="2.170.130.10">
    <property type="entry name" value="TonB-dependent receptor, plug domain"/>
    <property type="match status" value="1"/>
</dbReference>
<sequence>MLNPNRLFFVLSLFLSLFAAQAQEGQNAVALKTVLDQISDQHNVKFNYIDSELIIYKIIPPKESVSLTEKISYIQSKTGFKIKQISDNYYSVVNNRHLDKPLCGYLFDENTGLAVENAKITISETSTQTLSNEKGYFELPLVSPNTIEITHLSFEKKQLSPIDLYVSDCPKIKLTAVAQQLNEVIAMRYLTTGIYKKNDGSLEIKPTKFGILPGLIEPDVLQTMQQIPGISSVDETVSNINVRGGTHDQNLFLWNGIRMFQTGHFFGLISAFNPSLAQTISVTKNGSSAFYGESVSSLIDITSHTKAISKSRSSISSNLISAEFYTKIKTSEKANIILSGRRSLTDFFASPTYKNYRDKVFQNTVVTNLDNNQTVNFKTDEAFYFYDFTGQYQQRIGSKHELTADAIVIRNSLFINQFTANASKNSDLAQETLGSSLHWKTNWNKRNSSELELYSSKYTLVSKNESIENNQILKQENSVLDLGFQFKNSNVISKKITVNQGYQFNETGVTNSDEINSPFFSRKSINVLLTHALIAEGIFENENKKTFLKVGVRGNYFAKFRKTLIEPRLQFNQALNPNLRLEILGEQKSQTLSQVIDLQQDFLGIEKRRWTQANDNTIPIQKSQQLSLGFSYTKHNWLITLDNFYKKITGITTSSQGFQNQFEFVKSSGSYEVLGSEFLIQKNFGRFYSWLSYSYNDNKYFFKSLTPPEFYNNFELKHCISWAGIYEWNSVKLALGCKWHTGKPITTPASTTVDNNNSISYNSPNNAKLDDFFQMNFSASKEWKLAEKMALQTNVSVLNVLNTQNSINRFYRVNTANNTVESVNTYALDLTPNINVKLSF</sequence>
<keyword evidence="4" id="KW-1185">Reference proteome</keyword>
<dbReference type="Pfam" id="PF07715">
    <property type="entry name" value="Plug"/>
    <property type="match status" value="1"/>
</dbReference>
<evidence type="ECO:0000259" key="2">
    <source>
        <dbReference type="Pfam" id="PF07715"/>
    </source>
</evidence>
<feature type="domain" description="TonB-dependent receptor plug" evidence="2">
    <location>
        <begin position="219"/>
        <end position="293"/>
    </location>
</feature>
<dbReference type="SUPFAM" id="SSF56935">
    <property type="entry name" value="Porins"/>
    <property type="match status" value="1"/>
</dbReference>
<dbReference type="InterPro" id="IPR037066">
    <property type="entry name" value="Plug_dom_sf"/>
</dbReference>
<accession>A0A4Q9Z1X9</accession>
<organism evidence="3 4">
    <name type="scientific">Flavobacterium silvisoli</name>
    <dbReference type="NCBI Taxonomy" id="2529433"/>
    <lineage>
        <taxon>Bacteria</taxon>
        <taxon>Pseudomonadati</taxon>
        <taxon>Bacteroidota</taxon>
        <taxon>Flavobacteriia</taxon>
        <taxon>Flavobacteriales</taxon>
        <taxon>Flavobacteriaceae</taxon>
        <taxon>Flavobacterium</taxon>
    </lineage>
</organism>
<dbReference type="InterPro" id="IPR008969">
    <property type="entry name" value="CarboxyPept-like_regulatory"/>
</dbReference>
<dbReference type="RefSeq" id="WP_131475336.1">
    <property type="nucleotide sequence ID" value="NZ_SJPE01000003.1"/>
</dbReference>
<dbReference type="InterPro" id="IPR012910">
    <property type="entry name" value="Plug_dom"/>
</dbReference>
<keyword evidence="1" id="KW-0732">Signal</keyword>
<gene>
    <name evidence="3" type="ORF">EZL74_04155</name>
</gene>
<comment type="caution">
    <text evidence="3">The sequence shown here is derived from an EMBL/GenBank/DDBJ whole genome shotgun (WGS) entry which is preliminary data.</text>
</comment>
<evidence type="ECO:0000313" key="3">
    <source>
        <dbReference type="EMBL" id="TBX70375.1"/>
    </source>
</evidence>